<dbReference type="PANTHER" id="PTHR28156">
    <property type="entry name" value="FAS1 DOMAIN-CONTAINING PROTEIN YDR262W"/>
    <property type="match status" value="1"/>
</dbReference>
<dbReference type="PROSITE" id="PS50213">
    <property type="entry name" value="FAS1"/>
    <property type="match status" value="1"/>
</dbReference>
<evidence type="ECO:0000259" key="3">
    <source>
        <dbReference type="PROSITE" id="PS50213"/>
    </source>
</evidence>
<dbReference type="PANTHER" id="PTHR28156:SF1">
    <property type="entry name" value="FAS1 DOMAIN-CONTAINING PROTEIN YDR262W"/>
    <property type="match status" value="1"/>
</dbReference>
<reference evidence="4 5" key="1">
    <citation type="submission" date="2020-05" db="EMBL/GenBank/DDBJ databases">
        <title>Identification and distribution of gene clusters putatively required for synthesis of sphingolipid metabolism inhibitors in phylogenetically diverse species of the filamentous fungus Fusarium.</title>
        <authorList>
            <person name="Kim H.-S."/>
            <person name="Busman M."/>
            <person name="Brown D.W."/>
            <person name="Divon H."/>
            <person name="Uhlig S."/>
            <person name="Proctor R.H."/>
        </authorList>
    </citation>
    <scope>NUCLEOTIDE SEQUENCE [LARGE SCALE GENOMIC DNA]</scope>
    <source>
        <strain evidence="4 5">NRRL 20693</strain>
    </source>
</reference>
<dbReference type="OrthoDB" id="5551751at2759"/>
<keyword evidence="1 2" id="KW-0732">Signal</keyword>
<comment type="caution">
    <text evidence="4">The sequence shown here is derived from an EMBL/GenBank/DDBJ whole genome shotgun (WGS) entry which is preliminary data.</text>
</comment>
<sequence>MKPLTFLTALFSLTFASQEPLRENQQVPLDKSNFPPLHGHLPIMSSDRPSVQPSVALADILGSNRGLTSFSSFARMQPSTDDRLSDLSTNTTVLAPLNSAVDALPRKPWEQPADYDAFGANAYDGDGGQDRARENMRRFVVAHLVPSSPWDKDEKIKTLGGKEIWWVEKEGRRVVMPDEVEVERVASQVGNGELWILKGVLNYA</sequence>
<gene>
    <name evidence="4" type="ORF">FHETE_9626</name>
</gene>
<evidence type="ECO:0000313" key="5">
    <source>
        <dbReference type="Proteomes" id="UP000567885"/>
    </source>
</evidence>
<evidence type="ECO:0000256" key="2">
    <source>
        <dbReference type="SAM" id="SignalP"/>
    </source>
</evidence>
<feature type="signal peptide" evidence="2">
    <location>
        <begin position="1"/>
        <end position="16"/>
    </location>
</feature>
<dbReference type="InterPro" id="IPR000782">
    <property type="entry name" value="FAS1_domain"/>
</dbReference>
<evidence type="ECO:0000313" key="4">
    <source>
        <dbReference type="EMBL" id="KAF5658998.1"/>
    </source>
</evidence>
<dbReference type="AlphaFoldDB" id="A0A8H5WI39"/>
<name>A0A8H5WI39_FUSHE</name>
<keyword evidence="5" id="KW-1185">Reference proteome</keyword>
<dbReference type="InterPro" id="IPR040200">
    <property type="entry name" value="Mug57-like"/>
</dbReference>
<dbReference type="Gene3D" id="2.30.180.10">
    <property type="entry name" value="FAS1 domain"/>
    <property type="match status" value="1"/>
</dbReference>
<feature type="chain" id="PRO_5034937979" evidence="2">
    <location>
        <begin position="17"/>
        <end position="204"/>
    </location>
</feature>
<organism evidence="4 5">
    <name type="scientific">Fusarium heterosporum</name>
    <dbReference type="NCBI Taxonomy" id="42747"/>
    <lineage>
        <taxon>Eukaryota</taxon>
        <taxon>Fungi</taxon>
        <taxon>Dikarya</taxon>
        <taxon>Ascomycota</taxon>
        <taxon>Pezizomycotina</taxon>
        <taxon>Sordariomycetes</taxon>
        <taxon>Hypocreomycetidae</taxon>
        <taxon>Hypocreales</taxon>
        <taxon>Nectriaceae</taxon>
        <taxon>Fusarium</taxon>
        <taxon>Fusarium heterosporum species complex</taxon>
    </lineage>
</organism>
<evidence type="ECO:0000256" key="1">
    <source>
        <dbReference type="ARBA" id="ARBA00022729"/>
    </source>
</evidence>
<accession>A0A8H5WI39</accession>
<dbReference type="EMBL" id="JAAGWQ010000225">
    <property type="protein sequence ID" value="KAF5658998.1"/>
    <property type="molecule type" value="Genomic_DNA"/>
</dbReference>
<dbReference type="SUPFAM" id="SSF82153">
    <property type="entry name" value="FAS1 domain"/>
    <property type="match status" value="1"/>
</dbReference>
<proteinExistence type="predicted"/>
<dbReference type="Proteomes" id="UP000567885">
    <property type="component" value="Unassembled WGS sequence"/>
</dbReference>
<dbReference type="InterPro" id="IPR036378">
    <property type="entry name" value="FAS1_dom_sf"/>
</dbReference>
<protein>
    <submittedName>
        <fullName evidence="4">Fas1 domain-containing protein</fullName>
    </submittedName>
</protein>
<feature type="domain" description="FAS1" evidence="3">
    <location>
        <begin position="54"/>
        <end position="201"/>
    </location>
</feature>